<organism evidence="3 4">
    <name type="scientific">Rhamnusium bicolor</name>
    <dbReference type="NCBI Taxonomy" id="1586634"/>
    <lineage>
        <taxon>Eukaryota</taxon>
        <taxon>Metazoa</taxon>
        <taxon>Ecdysozoa</taxon>
        <taxon>Arthropoda</taxon>
        <taxon>Hexapoda</taxon>
        <taxon>Insecta</taxon>
        <taxon>Pterygota</taxon>
        <taxon>Neoptera</taxon>
        <taxon>Endopterygota</taxon>
        <taxon>Coleoptera</taxon>
        <taxon>Polyphaga</taxon>
        <taxon>Cucujiformia</taxon>
        <taxon>Chrysomeloidea</taxon>
        <taxon>Cerambycidae</taxon>
        <taxon>Lepturinae</taxon>
        <taxon>Rhagiini</taxon>
        <taxon>Rhamnusium</taxon>
    </lineage>
</organism>
<dbReference type="Proteomes" id="UP001162156">
    <property type="component" value="Unassembled WGS sequence"/>
</dbReference>
<evidence type="ECO:0000313" key="4">
    <source>
        <dbReference type="Proteomes" id="UP001162156"/>
    </source>
</evidence>
<feature type="domain" description="PiggyBac transposable element-derived protein 4 C-terminal zinc-finger" evidence="1">
    <location>
        <begin position="448"/>
        <end position="475"/>
    </location>
</feature>
<comment type="caution">
    <text evidence="3">The sequence shown here is derived from an EMBL/GenBank/DDBJ whole genome shotgun (WGS) entry which is preliminary data.</text>
</comment>
<dbReference type="InterPro" id="IPR032718">
    <property type="entry name" value="PGBD4_Znf_C"/>
</dbReference>
<gene>
    <name evidence="3" type="ORF">NQ314_004211</name>
</gene>
<dbReference type="AlphaFoldDB" id="A0AAV8ZK24"/>
<dbReference type="Pfam" id="PF13843">
    <property type="entry name" value="DDE_Tnp_1_7"/>
    <property type="match status" value="1"/>
</dbReference>
<feature type="domain" description="PiggyBac transposable element-derived protein" evidence="2">
    <location>
        <begin position="57"/>
        <end position="398"/>
    </location>
</feature>
<proteinExistence type="predicted"/>
<evidence type="ECO:0000259" key="1">
    <source>
        <dbReference type="Pfam" id="PF13842"/>
    </source>
</evidence>
<dbReference type="Pfam" id="PF13842">
    <property type="entry name" value="zf-Tnp_2"/>
    <property type="match status" value="1"/>
</dbReference>
<dbReference type="PANTHER" id="PTHR46599">
    <property type="entry name" value="PIGGYBAC TRANSPOSABLE ELEMENT-DERIVED PROTEIN 4"/>
    <property type="match status" value="1"/>
</dbReference>
<evidence type="ECO:0008006" key="5">
    <source>
        <dbReference type="Google" id="ProtNLM"/>
    </source>
</evidence>
<name>A0AAV8ZK24_9CUCU</name>
<keyword evidence="4" id="KW-1185">Reference proteome</keyword>
<reference evidence="3" key="1">
    <citation type="journal article" date="2023" name="Insect Mol. Biol.">
        <title>Genome sequencing provides insights into the evolution of gene families encoding plant cell wall-degrading enzymes in longhorned beetles.</title>
        <authorList>
            <person name="Shin N.R."/>
            <person name="Okamura Y."/>
            <person name="Kirsch R."/>
            <person name="Pauchet Y."/>
        </authorList>
    </citation>
    <scope>NUCLEOTIDE SEQUENCE</scope>
    <source>
        <strain evidence="3">RBIC_L_NR</strain>
    </source>
</reference>
<sequence length="480" mass="55771">GDDDEYLEIPRPDPEPPICEQHGDGSNVWQDVESVMPNFQFSRRNELLVTVPQSEKPIDFLFLLFDDEFVNLILEATNEYAEEIFCAGNISERSRITNWKPLQRSEFLIFLGLLFHTGTVKCSRLEDYWKTDPLFNLKCLHFARNPGEGAPKPDDRLYKIKPVIEFFNNKMRNTYYPGKELSLDESMMLWRGRLVFRQYIKNKRHKFGIKLYMLTEPSGTVLEVEVYTGAMDSKGGKGHASKVVMKLLQHKLNSGHSVYMDNYYNSCTLARELLDNQTFCTGTLRADRKGNPKDVVATKLPKGGTKAKYSNGIMIGKWKDKRDVLYISTEFPNTMVTFTNKRAQEKVKPLPILNYNKFMSGVDRQDQMMAYYPCSRKTLRWYKKLAIHFFQLILVNSHYIFNEYSGKRLTFYDYHRLEVIRGLIGASLSKPKEKLKGRDVDNVLKNKITKKTIYECDQCSEKPGLCLGQCFQVYHGDQRV</sequence>
<evidence type="ECO:0000313" key="3">
    <source>
        <dbReference type="EMBL" id="KAJ8965325.1"/>
    </source>
</evidence>
<accession>A0AAV8ZK24</accession>
<dbReference type="InterPro" id="IPR029526">
    <property type="entry name" value="PGBD"/>
</dbReference>
<evidence type="ECO:0000259" key="2">
    <source>
        <dbReference type="Pfam" id="PF13843"/>
    </source>
</evidence>
<protein>
    <recommendedName>
        <fullName evidence="5">PiggyBac transposable element-derived protein domain-containing protein</fullName>
    </recommendedName>
</protein>
<feature type="non-terminal residue" evidence="3">
    <location>
        <position position="1"/>
    </location>
</feature>
<dbReference type="PANTHER" id="PTHR46599:SF3">
    <property type="entry name" value="PIGGYBAC TRANSPOSABLE ELEMENT-DERIVED PROTEIN 4"/>
    <property type="match status" value="1"/>
</dbReference>
<dbReference type="EMBL" id="JANEYF010001254">
    <property type="protein sequence ID" value="KAJ8965325.1"/>
    <property type="molecule type" value="Genomic_DNA"/>
</dbReference>